<dbReference type="Proteomes" id="UP001589789">
    <property type="component" value="Unassembled WGS sequence"/>
</dbReference>
<dbReference type="Pfam" id="PF13946">
    <property type="entry name" value="DUF4214"/>
    <property type="match status" value="2"/>
</dbReference>
<dbReference type="InterPro" id="IPR025282">
    <property type="entry name" value="DUF4214"/>
</dbReference>
<feature type="non-terminal residue" evidence="2">
    <location>
        <position position="1"/>
    </location>
</feature>
<reference evidence="2 3" key="1">
    <citation type="submission" date="2024-09" db="EMBL/GenBank/DDBJ databases">
        <authorList>
            <person name="Sun Q."/>
            <person name="Mori K."/>
        </authorList>
    </citation>
    <scope>NUCLEOTIDE SEQUENCE [LARGE SCALE GENOMIC DNA]</scope>
    <source>
        <strain evidence="2 3">CCM 7468</strain>
    </source>
</reference>
<name>A0ABV6J1V8_9PROT</name>
<dbReference type="RefSeq" id="WP_377057274.1">
    <property type="nucleotide sequence ID" value="NZ_JBHLVZ010000133.1"/>
</dbReference>
<proteinExistence type="predicted"/>
<comment type="caution">
    <text evidence="2">The sequence shown here is derived from an EMBL/GenBank/DDBJ whole genome shotgun (WGS) entry which is preliminary data.</text>
</comment>
<feature type="non-terminal residue" evidence="2">
    <location>
        <position position="323"/>
    </location>
</feature>
<dbReference type="InterPro" id="IPR038255">
    <property type="entry name" value="PBS_linker_sf"/>
</dbReference>
<gene>
    <name evidence="2" type="ORF">ACFFIC_29930</name>
</gene>
<evidence type="ECO:0000313" key="2">
    <source>
        <dbReference type="EMBL" id="MFC0389726.1"/>
    </source>
</evidence>
<keyword evidence="3" id="KW-1185">Reference proteome</keyword>
<dbReference type="EMBL" id="JBHLVZ010000133">
    <property type="protein sequence ID" value="MFC0389726.1"/>
    <property type="molecule type" value="Genomic_DNA"/>
</dbReference>
<evidence type="ECO:0000259" key="1">
    <source>
        <dbReference type="Pfam" id="PF13946"/>
    </source>
</evidence>
<dbReference type="Gene3D" id="1.10.3130.20">
    <property type="entry name" value="Phycobilisome linker domain"/>
    <property type="match status" value="1"/>
</dbReference>
<feature type="domain" description="DUF4214" evidence="1">
    <location>
        <begin position="151"/>
        <end position="213"/>
    </location>
</feature>
<feature type="domain" description="DUF4214" evidence="1">
    <location>
        <begin position="272"/>
        <end position="323"/>
    </location>
</feature>
<organism evidence="2 3">
    <name type="scientific">Muricoccus vinaceus</name>
    <dbReference type="NCBI Taxonomy" id="424704"/>
    <lineage>
        <taxon>Bacteria</taxon>
        <taxon>Pseudomonadati</taxon>
        <taxon>Pseudomonadota</taxon>
        <taxon>Alphaproteobacteria</taxon>
        <taxon>Acetobacterales</taxon>
        <taxon>Roseomonadaceae</taxon>
        <taxon>Muricoccus</taxon>
    </lineage>
</organism>
<evidence type="ECO:0000313" key="3">
    <source>
        <dbReference type="Proteomes" id="UP001589789"/>
    </source>
</evidence>
<sequence>NGGWTNISGAEGNSYALAREDIGHAVRVAAHFVDALGVSGTTFSESTNVVAPRAVPVAPPMDGLSDTRVLTYQEVQARVADGDMLAPPAGTDEVRLADGTLSFGSGTDAAFVTRLYGGVLGRQGDASGLTTWSGGPGADVDRVEVARGFLTSAEYQLHHGNQTDSQFVETTYQELLFRDVEAEGAAFWYGQMAAGASRAQVLAGIANSTEAQQAWSGATGSGVFVVDANAGLIRATYQAAFGRDAEAGGLVLFADLLRAGMSLEDFGNHVEASNEFLVVHGNQTDSEFAQSLYVNALGRLPGAGEVAIWELQLASGAEDRSDV</sequence>
<accession>A0ABV6J1V8</accession>
<protein>
    <submittedName>
        <fullName evidence="2">DUF4214 domain-containing protein</fullName>
    </submittedName>
</protein>